<evidence type="ECO:0000256" key="4">
    <source>
        <dbReference type="ARBA" id="ARBA00022989"/>
    </source>
</evidence>
<dbReference type="AlphaFoldDB" id="A0A2S8IYV2"/>
<reference evidence="10" key="1">
    <citation type="submission" date="2018-02" db="EMBL/GenBank/DDBJ databases">
        <title>Draft genome sequencing of Rhodococcus opacus KU647198.</title>
        <authorList>
            <person name="Zheng B.-X."/>
        </authorList>
    </citation>
    <scope>NUCLEOTIDE SEQUENCE [LARGE SCALE GENOMIC DNA]</scope>
    <source>
        <strain evidence="10">04-OD7</strain>
    </source>
</reference>
<dbReference type="Proteomes" id="UP000239290">
    <property type="component" value="Unassembled WGS sequence"/>
</dbReference>
<organism evidence="9 10">
    <name type="scientific">Rhodococcus opacus</name>
    <name type="common">Nocardia opaca</name>
    <dbReference type="NCBI Taxonomy" id="37919"/>
    <lineage>
        <taxon>Bacteria</taxon>
        <taxon>Bacillati</taxon>
        <taxon>Actinomycetota</taxon>
        <taxon>Actinomycetes</taxon>
        <taxon>Mycobacteriales</taxon>
        <taxon>Nocardiaceae</taxon>
        <taxon>Rhodococcus</taxon>
    </lineage>
</organism>
<evidence type="ECO:0000256" key="6">
    <source>
        <dbReference type="SAM" id="MobiDB-lite"/>
    </source>
</evidence>
<evidence type="ECO:0000313" key="9">
    <source>
        <dbReference type="EMBL" id="PQP19532.1"/>
    </source>
</evidence>
<protein>
    <recommendedName>
        <fullName evidence="8">DUF202 domain-containing protein</fullName>
    </recommendedName>
</protein>
<name>A0A2S8IYV2_RHOOP</name>
<keyword evidence="5 7" id="KW-0472">Membrane</keyword>
<dbReference type="RefSeq" id="WP_105420044.1">
    <property type="nucleotide sequence ID" value="NZ_PUIO01000044.1"/>
</dbReference>
<sequence>MGILTSDNPRPSADSGSVDEEPDYRYTLANERTYLAWIRTAMALLAAGVAVHQLLALPSGALQMTITMVCFGLATVLASGAYLRWRAAQSAIRRNLPLPGSVLVPALALGLGILTLLAAGVALWS</sequence>
<accession>A0A2S8IYV2</accession>
<gene>
    <name evidence="9" type="ORF">C5613_30125</name>
</gene>
<evidence type="ECO:0000313" key="10">
    <source>
        <dbReference type="Proteomes" id="UP000239290"/>
    </source>
</evidence>
<dbReference type="PANTHER" id="PTHR34187">
    <property type="entry name" value="FGR18P"/>
    <property type="match status" value="1"/>
</dbReference>
<dbReference type="InterPro" id="IPR052053">
    <property type="entry name" value="IM_YidH-like"/>
</dbReference>
<dbReference type="GO" id="GO:0005886">
    <property type="term" value="C:plasma membrane"/>
    <property type="evidence" value="ECO:0007669"/>
    <property type="project" value="UniProtKB-SubCell"/>
</dbReference>
<evidence type="ECO:0000256" key="3">
    <source>
        <dbReference type="ARBA" id="ARBA00022692"/>
    </source>
</evidence>
<keyword evidence="2" id="KW-1003">Cell membrane</keyword>
<dbReference type="PANTHER" id="PTHR34187:SF2">
    <property type="entry name" value="DUF202 DOMAIN-CONTAINING PROTEIN"/>
    <property type="match status" value="1"/>
</dbReference>
<evidence type="ECO:0000256" key="2">
    <source>
        <dbReference type="ARBA" id="ARBA00022475"/>
    </source>
</evidence>
<comment type="subcellular location">
    <subcellularLocation>
        <location evidence="1">Cell membrane</location>
        <topology evidence="1">Multi-pass membrane protein</topology>
    </subcellularLocation>
</comment>
<evidence type="ECO:0000256" key="5">
    <source>
        <dbReference type="ARBA" id="ARBA00023136"/>
    </source>
</evidence>
<evidence type="ECO:0000256" key="7">
    <source>
        <dbReference type="SAM" id="Phobius"/>
    </source>
</evidence>
<proteinExistence type="predicted"/>
<comment type="caution">
    <text evidence="9">The sequence shown here is derived from an EMBL/GenBank/DDBJ whole genome shotgun (WGS) entry which is preliminary data.</text>
</comment>
<dbReference type="InterPro" id="IPR003807">
    <property type="entry name" value="DUF202"/>
</dbReference>
<dbReference type="EMBL" id="PUIO01000044">
    <property type="protein sequence ID" value="PQP19532.1"/>
    <property type="molecule type" value="Genomic_DNA"/>
</dbReference>
<feature type="transmembrane region" description="Helical" evidence="7">
    <location>
        <begin position="61"/>
        <end position="83"/>
    </location>
</feature>
<evidence type="ECO:0000259" key="8">
    <source>
        <dbReference type="Pfam" id="PF02656"/>
    </source>
</evidence>
<evidence type="ECO:0000256" key="1">
    <source>
        <dbReference type="ARBA" id="ARBA00004651"/>
    </source>
</evidence>
<dbReference type="Pfam" id="PF02656">
    <property type="entry name" value="DUF202"/>
    <property type="match status" value="1"/>
</dbReference>
<feature type="region of interest" description="Disordered" evidence="6">
    <location>
        <begin position="1"/>
        <end position="20"/>
    </location>
</feature>
<keyword evidence="3 7" id="KW-0812">Transmembrane</keyword>
<feature type="domain" description="DUF202" evidence="8">
    <location>
        <begin position="26"/>
        <end position="90"/>
    </location>
</feature>
<feature type="transmembrane region" description="Helical" evidence="7">
    <location>
        <begin position="34"/>
        <end position="55"/>
    </location>
</feature>
<keyword evidence="4 7" id="KW-1133">Transmembrane helix</keyword>
<feature type="transmembrane region" description="Helical" evidence="7">
    <location>
        <begin position="103"/>
        <end position="124"/>
    </location>
</feature>